<name>A0AAD8C1L2_BIOPF</name>
<proteinExistence type="predicted"/>
<dbReference type="AlphaFoldDB" id="A0AAD8C1L2"/>
<feature type="non-terminal residue" evidence="1">
    <location>
        <position position="1"/>
    </location>
</feature>
<reference evidence="1" key="2">
    <citation type="submission" date="2023-04" db="EMBL/GenBank/DDBJ databases">
        <authorList>
            <person name="Bu L."/>
            <person name="Lu L."/>
            <person name="Laidemitt M.R."/>
            <person name="Zhang S.M."/>
            <person name="Mutuku M."/>
            <person name="Mkoji G."/>
            <person name="Steinauer M."/>
            <person name="Loker E.S."/>
        </authorList>
    </citation>
    <scope>NUCLEOTIDE SEQUENCE</scope>
    <source>
        <strain evidence="1">KasaAsao</strain>
        <tissue evidence="1">Whole Snail</tissue>
    </source>
</reference>
<comment type="caution">
    <text evidence="1">The sequence shown here is derived from an EMBL/GenBank/DDBJ whole genome shotgun (WGS) entry which is preliminary data.</text>
</comment>
<accession>A0AAD8C1L2</accession>
<gene>
    <name evidence="1" type="ORF">Bpfe_006272</name>
</gene>
<keyword evidence="2" id="KW-1185">Reference proteome</keyword>
<evidence type="ECO:0000313" key="1">
    <source>
        <dbReference type="EMBL" id="KAK0064087.1"/>
    </source>
</evidence>
<feature type="non-terminal residue" evidence="1">
    <location>
        <position position="61"/>
    </location>
</feature>
<protein>
    <submittedName>
        <fullName evidence="1">Uncharacterized protein</fullName>
    </submittedName>
</protein>
<dbReference type="Proteomes" id="UP001233172">
    <property type="component" value="Unassembled WGS sequence"/>
</dbReference>
<dbReference type="EMBL" id="JASAOG010000018">
    <property type="protein sequence ID" value="KAK0064087.1"/>
    <property type="molecule type" value="Genomic_DNA"/>
</dbReference>
<evidence type="ECO:0000313" key="2">
    <source>
        <dbReference type="Proteomes" id="UP001233172"/>
    </source>
</evidence>
<sequence length="61" mass="6680">QSVAKTETYIFVLRNIADFADCIPAVGYPHSAARKPLLSTSRITSPKSGMICKFLMDFSPS</sequence>
<organism evidence="1 2">
    <name type="scientific">Biomphalaria pfeifferi</name>
    <name type="common">Bloodfluke planorb</name>
    <name type="synonym">Freshwater snail</name>
    <dbReference type="NCBI Taxonomy" id="112525"/>
    <lineage>
        <taxon>Eukaryota</taxon>
        <taxon>Metazoa</taxon>
        <taxon>Spiralia</taxon>
        <taxon>Lophotrochozoa</taxon>
        <taxon>Mollusca</taxon>
        <taxon>Gastropoda</taxon>
        <taxon>Heterobranchia</taxon>
        <taxon>Euthyneura</taxon>
        <taxon>Panpulmonata</taxon>
        <taxon>Hygrophila</taxon>
        <taxon>Lymnaeoidea</taxon>
        <taxon>Planorbidae</taxon>
        <taxon>Biomphalaria</taxon>
    </lineage>
</organism>
<reference evidence="1" key="1">
    <citation type="journal article" date="2023" name="PLoS Negl. Trop. Dis.">
        <title>A genome sequence for Biomphalaria pfeifferi, the major vector snail for the human-infecting parasite Schistosoma mansoni.</title>
        <authorList>
            <person name="Bu L."/>
            <person name="Lu L."/>
            <person name="Laidemitt M.R."/>
            <person name="Zhang S.M."/>
            <person name="Mutuku M."/>
            <person name="Mkoji G."/>
            <person name="Steinauer M."/>
            <person name="Loker E.S."/>
        </authorList>
    </citation>
    <scope>NUCLEOTIDE SEQUENCE</scope>
    <source>
        <strain evidence="1">KasaAsao</strain>
    </source>
</reference>